<dbReference type="GO" id="GO:0003700">
    <property type="term" value="F:DNA-binding transcription factor activity"/>
    <property type="evidence" value="ECO:0007669"/>
    <property type="project" value="TreeGrafter"/>
</dbReference>
<organism evidence="5 6">
    <name type="scientific">Dethiosulfovibrio salsuginis</name>
    <dbReference type="NCBI Taxonomy" id="561720"/>
    <lineage>
        <taxon>Bacteria</taxon>
        <taxon>Thermotogati</taxon>
        <taxon>Synergistota</taxon>
        <taxon>Synergistia</taxon>
        <taxon>Synergistales</taxon>
        <taxon>Dethiosulfovibrionaceae</taxon>
        <taxon>Dethiosulfovibrio</taxon>
    </lineage>
</organism>
<name>A0A1X7J7M3_9BACT</name>
<evidence type="ECO:0000256" key="2">
    <source>
        <dbReference type="ARBA" id="ARBA00023125"/>
    </source>
</evidence>
<dbReference type="PROSITE" id="PS50932">
    <property type="entry name" value="HTH_LACI_2"/>
    <property type="match status" value="1"/>
</dbReference>
<dbReference type="SUPFAM" id="SSF53822">
    <property type="entry name" value="Periplasmic binding protein-like I"/>
    <property type="match status" value="1"/>
</dbReference>
<dbReference type="CDD" id="cd01392">
    <property type="entry name" value="HTH_LacI"/>
    <property type="match status" value="1"/>
</dbReference>
<dbReference type="GO" id="GO:0000976">
    <property type="term" value="F:transcription cis-regulatory region binding"/>
    <property type="evidence" value="ECO:0007669"/>
    <property type="project" value="TreeGrafter"/>
</dbReference>
<evidence type="ECO:0000256" key="3">
    <source>
        <dbReference type="ARBA" id="ARBA00023163"/>
    </source>
</evidence>
<dbReference type="Proteomes" id="UP000193355">
    <property type="component" value="Unassembled WGS sequence"/>
</dbReference>
<dbReference type="SUPFAM" id="SSF47413">
    <property type="entry name" value="lambda repressor-like DNA-binding domains"/>
    <property type="match status" value="1"/>
</dbReference>
<dbReference type="OrthoDB" id="269117at2"/>
<dbReference type="RefSeq" id="WP_159448238.1">
    <property type="nucleotide sequence ID" value="NZ_FXBB01000009.1"/>
</dbReference>
<accession>A0A1X7J7M3</accession>
<dbReference type="EMBL" id="FXBB01000009">
    <property type="protein sequence ID" value="SMG23729.1"/>
    <property type="molecule type" value="Genomic_DNA"/>
</dbReference>
<evidence type="ECO:0000313" key="6">
    <source>
        <dbReference type="Proteomes" id="UP000193355"/>
    </source>
</evidence>
<dbReference type="InterPro" id="IPR028082">
    <property type="entry name" value="Peripla_BP_I"/>
</dbReference>
<proteinExistence type="predicted"/>
<dbReference type="Gene3D" id="1.10.260.40">
    <property type="entry name" value="lambda repressor-like DNA-binding domains"/>
    <property type="match status" value="1"/>
</dbReference>
<dbReference type="InterPro" id="IPR010982">
    <property type="entry name" value="Lambda_DNA-bd_dom_sf"/>
</dbReference>
<evidence type="ECO:0000313" key="5">
    <source>
        <dbReference type="EMBL" id="SMG23729.1"/>
    </source>
</evidence>
<gene>
    <name evidence="5" type="ORF">SAMN06275492_10964</name>
</gene>
<dbReference type="InterPro" id="IPR000843">
    <property type="entry name" value="HTH_LacI"/>
</dbReference>
<keyword evidence="2" id="KW-0238">DNA-binding</keyword>
<protein>
    <submittedName>
        <fullName evidence="5">Transcriptional regulator, LacI family</fullName>
    </submittedName>
</protein>
<dbReference type="Gene3D" id="3.40.50.2300">
    <property type="match status" value="2"/>
</dbReference>
<dbReference type="AlphaFoldDB" id="A0A1X7J7M3"/>
<evidence type="ECO:0000256" key="1">
    <source>
        <dbReference type="ARBA" id="ARBA00023015"/>
    </source>
</evidence>
<sequence>MSVTINHIAIAAKVSKSVVSKVINERPDVAPETREAVLKVIKDLGYVPSNKARNLSLGINKDIAVVLPSDNSVYRNLLFSLYRILSPKGYDLSFHITDHDGDRETEILRSIRANRLMGLIYFIDPDGGHYREKVIAGLNIPSVILGDGPGFSGMDRVLCPESEMTQAMAEIIAAHRGRTLFLSMPESKEYQRRRNDLVKLSLGKAGCPLKDITFCPGSQVSDEEGYALMEKFYDPRHTLICSLSNVYTKGVFRFLRDRGQLERTAKVITLGDVSDFEHQILGCRSISMPVDVLAEEAAKALIDRTEKPKGQPKVIQIPPRIL</sequence>
<evidence type="ECO:0000259" key="4">
    <source>
        <dbReference type="PROSITE" id="PS50932"/>
    </source>
</evidence>
<keyword evidence="3" id="KW-0804">Transcription</keyword>
<dbReference type="PANTHER" id="PTHR30146">
    <property type="entry name" value="LACI-RELATED TRANSCRIPTIONAL REPRESSOR"/>
    <property type="match status" value="1"/>
</dbReference>
<feature type="domain" description="HTH lacI-type" evidence="4">
    <location>
        <begin position="3"/>
        <end position="57"/>
    </location>
</feature>
<keyword evidence="6" id="KW-1185">Reference proteome</keyword>
<dbReference type="STRING" id="561720.SAMN06275492_10964"/>
<keyword evidence="1" id="KW-0805">Transcription regulation</keyword>
<dbReference type="Pfam" id="PF00356">
    <property type="entry name" value="LacI"/>
    <property type="match status" value="1"/>
</dbReference>
<dbReference type="PANTHER" id="PTHR30146:SF109">
    <property type="entry name" value="HTH-TYPE TRANSCRIPTIONAL REGULATOR GALS"/>
    <property type="match status" value="1"/>
</dbReference>
<dbReference type="SMART" id="SM00354">
    <property type="entry name" value="HTH_LACI"/>
    <property type="match status" value="1"/>
</dbReference>
<reference evidence="6" key="1">
    <citation type="submission" date="2017-04" db="EMBL/GenBank/DDBJ databases">
        <authorList>
            <person name="Varghese N."/>
            <person name="Submissions S."/>
        </authorList>
    </citation>
    <scope>NUCLEOTIDE SEQUENCE [LARGE SCALE GENOMIC DNA]</scope>
    <source>
        <strain evidence="6">USBA 82</strain>
    </source>
</reference>